<dbReference type="InterPro" id="IPR052843">
    <property type="entry name" value="ER_body_metal_sequester"/>
</dbReference>
<keyword evidence="2" id="KW-0812">Transmembrane</keyword>
<name>A0A922FMV5_CARIL</name>
<feature type="region of interest" description="Disordered" evidence="1">
    <location>
        <begin position="1"/>
        <end position="41"/>
    </location>
</feature>
<dbReference type="EMBL" id="CM031826">
    <property type="protein sequence ID" value="KAG6725248.1"/>
    <property type="molecule type" value="Genomic_DNA"/>
</dbReference>
<feature type="transmembrane region" description="Helical" evidence="2">
    <location>
        <begin position="542"/>
        <end position="563"/>
    </location>
</feature>
<feature type="compositionally biased region" description="Polar residues" evidence="1">
    <location>
        <begin position="414"/>
        <end position="430"/>
    </location>
</feature>
<feature type="transmembrane region" description="Helical" evidence="2">
    <location>
        <begin position="484"/>
        <end position="506"/>
    </location>
</feature>
<reference evidence="3" key="1">
    <citation type="submission" date="2021-01" db="EMBL/GenBank/DDBJ databases">
        <authorList>
            <person name="Lovell J.T."/>
            <person name="Bentley N."/>
            <person name="Bhattarai G."/>
            <person name="Jenkins J.W."/>
            <person name="Sreedasyam A."/>
            <person name="Alarcon Y."/>
            <person name="Bock C."/>
            <person name="Boston L."/>
            <person name="Carlson J."/>
            <person name="Cervantes K."/>
            <person name="Clermont K."/>
            <person name="Krom N."/>
            <person name="Kubenka K."/>
            <person name="Mamidi S."/>
            <person name="Mattison C."/>
            <person name="Monteros M."/>
            <person name="Pisani C."/>
            <person name="Plott C."/>
            <person name="Rajasekar S."/>
            <person name="Rhein H.S."/>
            <person name="Rohla C."/>
            <person name="Song M."/>
            <person name="Hilaire R.S."/>
            <person name="Shu S."/>
            <person name="Wells L."/>
            <person name="Wang X."/>
            <person name="Webber J."/>
            <person name="Heerema R.J."/>
            <person name="Klein P."/>
            <person name="Conner P."/>
            <person name="Grauke L."/>
            <person name="Grimwood J."/>
            <person name="Schmutz J."/>
            <person name="Randall J.J."/>
        </authorList>
    </citation>
    <scope>NUCLEOTIDE SEQUENCE</scope>
    <source>
        <tissue evidence="3">Leaf</tissue>
    </source>
</reference>
<feature type="region of interest" description="Disordered" evidence="1">
    <location>
        <begin position="305"/>
        <end position="393"/>
    </location>
</feature>
<feature type="compositionally biased region" description="Basic and acidic residues" evidence="1">
    <location>
        <begin position="236"/>
        <end position="247"/>
    </location>
</feature>
<dbReference type="Proteomes" id="UP000811246">
    <property type="component" value="Chromosome 2"/>
</dbReference>
<accession>A0A922FMV5</accession>
<keyword evidence="2" id="KW-1133">Transmembrane helix</keyword>
<evidence type="ECO:0000256" key="1">
    <source>
        <dbReference type="SAM" id="MobiDB-lite"/>
    </source>
</evidence>
<feature type="compositionally biased region" description="Basic and acidic residues" evidence="1">
    <location>
        <begin position="1"/>
        <end position="11"/>
    </location>
</feature>
<proteinExistence type="predicted"/>
<feature type="compositionally biased region" description="Polar residues" evidence="1">
    <location>
        <begin position="375"/>
        <end position="393"/>
    </location>
</feature>
<feature type="transmembrane region" description="Helical" evidence="2">
    <location>
        <begin position="611"/>
        <end position="633"/>
    </location>
</feature>
<feature type="region of interest" description="Disordered" evidence="1">
    <location>
        <begin position="411"/>
        <end position="430"/>
    </location>
</feature>
<keyword evidence="2" id="KW-0472">Membrane</keyword>
<sequence>MEAELEQRRELEEEAAEGGGGEFDLQRRQPRQLNNGSTTTVTINGSTTAALSSFPEYSPGADFSQLVEEGEFSYESFALRSGEVNLYDSKNKSTTSGTVMVDIATESFGVEAIDELFKSTDPPPSNKNSSIQEHLAAETSIDIGAIEQEGRVRIDIREEIEEQKEIRELYLETVYKKPATSDFYCPNCQACIDKVLIRSRLEEEQLRCPSCFAFLKPLGDWFFRKPVPTQVPGIKEPTDQPKPEDAVHPPPPRPLTPKSQKTPEQHGNKEPSYQSKPGDTVHPTPSSTLEAQTPIAVTGEILERNKEPSYQSKPGDTVHPTPSSTPEAQTPIAVTGEILERNKEPSYQSKPGDTVHPTPSSTLEAQTPIAVTGNKEPSYQSKPGDTVHPTPSSTLEAQTPIAVTGEILERNKEPSYQSKPGDTVHPTPSSTLEAQTPIAVTGEILESTLEQDGAIKLEIVKSLVYGGLTESITSLSVVTSAASAAASTLSIVVLALANLIGGLFIIGHNLRDLKNDQSRVALNEAEEQVDRYVQVLGQKKNFIIHASVTVLSFLVCGLVPPVVYGFSFYKSDNSYLKLVVVAAASLVCITLLAIAKAYIQKPTRWYMYLRTVLYYVSLGVGASGISYLAGYLFKLLADKLGWFESSAAVTLFLPGMSSLPSAQVSSY</sequence>
<feature type="compositionally biased region" description="Polar residues" evidence="1">
    <location>
        <begin position="308"/>
        <end position="328"/>
    </location>
</feature>
<evidence type="ECO:0008006" key="5">
    <source>
        <dbReference type="Google" id="ProtNLM"/>
    </source>
</evidence>
<dbReference type="PANTHER" id="PTHR38937">
    <property type="entry name" value="MEMBRANE PROTEIN OF ER BODY-LIKE PROTEIN"/>
    <property type="match status" value="1"/>
</dbReference>
<feature type="compositionally biased region" description="Polar residues" evidence="1">
    <location>
        <begin position="271"/>
        <end position="291"/>
    </location>
</feature>
<protein>
    <recommendedName>
        <fullName evidence="5">Membrane protein of ER body-like protein</fullName>
    </recommendedName>
</protein>
<dbReference type="AlphaFoldDB" id="A0A922FMV5"/>
<comment type="caution">
    <text evidence="3">The sequence shown here is derived from an EMBL/GenBank/DDBJ whole genome shotgun (WGS) entry which is preliminary data.</text>
</comment>
<feature type="region of interest" description="Disordered" evidence="1">
    <location>
        <begin position="229"/>
        <end position="293"/>
    </location>
</feature>
<organism evidence="3 4">
    <name type="scientific">Carya illinoinensis</name>
    <name type="common">Pecan</name>
    <dbReference type="NCBI Taxonomy" id="32201"/>
    <lineage>
        <taxon>Eukaryota</taxon>
        <taxon>Viridiplantae</taxon>
        <taxon>Streptophyta</taxon>
        <taxon>Embryophyta</taxon>
        <taxon>Tracheophyta</taxon>
        <taxon>Spermatophyta</taxon>
        <taxon>Magnoliopsida</taxon>
        <taxon>eudicotyledons</taxon>
        <taxon>Gunneridae</taxon>
        <taxon>Pentapetalae</taxon>
        <taxon>rosids</taxon>
        <taxon>fabids</taxon>
        <taxon>Fagales</taxon>
        <taxon>Juglandaceae</taxon>
        <taxon>Carya</taxon>
    </lineage>
</organism>
<dbReference type="PANTHER" id="PTHR38937:SF2">
    <property type="entry name" value="MEMBRANE PROTEIN OF ER BODY-LIKE PROTEIN ISOFORM X1"/>
    <property type="match status" value="1"/>
</dbReference>
<evidence type="ECO:0000313" key="3">
    <source>
        <dbReference type="EMBL" id="KAG6725248.1"/>
    </source>
</evidence>
<evidence type="ECO:0000313" key="4">
    <source>
        <dbReference type="Proteomes" id="UP000811246"/>
    </source>
</evidence>
<feature type="compositionally biased region" description="Polar residues" evidence="1">
    <location>
        <begin position="345"/>
        <end position="365"/>
    </location>
</feature>
<gene>
    <name evidence="3" type="ORF">I3842_02G023500</name>
</gene>
<feature type="transmembrane region" description="Helical" evidence="2">
    <location>
        <begin position="575"/>
        <end position="599"/>
    </location>
</feature>
<evidence type="ECO:0000256" key="2">
    <source>
        <dbReference type="SAM" id="Phobius"/>
    </source>
</evidence>